<evidence type="ECO:0000313" key="2">
    <source>
        <dbReference type="Proteomes" id="UP000008330"/>
    </source>
</evidence>
<dbReference type="EMBL" id="CP001191">
    <property type="protein sequence ID" value="ACI54099.1"/>
    <property type="molecule type" value="Genomic_DNA"/>
</dbReference>
<organism evidence="1 2">
    <name type="scientific">Rhizobium leguminosarum bv. trifolii (strain WSM2304)</name>
    <dbReference type="NCBI Taxonomy" id="395492"/>
    <lineage>
        <taxon>Bacteria</taxon>
        <taxon>Pseudomonadati</taxon>
        <taxon>Pseudomonadota</taxon>
        <taxon>Alphaproteobacteria</taxon>
        <taxon>Hyphomicrobiales</taxon>
        <taxon>Rhizobiaceae</taxon>
        <taxon>Rhizobium/Agrobacterium group</taxon>
        <taxon>Rhizobium</taxon>
    </lineage>
</organism>
<dbReference type="AlphaFoldDB" id="A0ABF7QJK2"/>
<accession>A0ABF7QJK2</accession>
<dbReference type="KEGG" id="rlt:Rleg2_0805"/>
<evidence type="ECO:0000313" key="1">
    <source>
        <dbReference type="EMBL" id="ACI54099.1"/>
    </source>
</evidence>
<name>A0ABF7QJK2_RHILW</name>
<reference evidence="1 2" key="1">
    <citation type="journal article" date="2010" name="Stand. Genomic Sci.">
        <title>Complete genome sequence of Rhizobium leguminosarum bv trifolii strain WSM2304, an effective microsymbiont of the South American clover Trifolium polymorphum.</title>
        <authorList>
            <person name="Reeve W."/>
            <person name="O'Hara G."/>
            <person name="Chain P."/>
            <person name="Ardley J."/>
            <person name="Brau L."/>
            <person name="Nandesena K."/>
            <person name="Tiwari R."/>
            <person name="Malfatti S."/>
            <person name="Kiss H."/>
            <person name="Lapidus A."/>
            <person name="Copeland A."/>
            <person name="Nolan M."/>
            <person name="Land M."/>
            <person name="Ivanova N."/>
            <person name="Mavromatis K."/>
            <person name="Markowitz V."/>
            <person name="Kyrpides N."/>
            <person name="Melino V."/>
            <person name="Denton M."/>
            <person name="Yates R."/>
            <person name="Howieson J."/>
        </authorList>
    </citation>
    <scope>NUCLEOTIDE SEQUENCE [LARGE SCALE GENOMIC DNA]</scope>
    <source>
        <strain evidence="1 2">WSM2304</strain>
    </source>
</reference>
<dbReference type="Proteomes" id="UP000008330">
    <property type="component" value="Chromosome"/>
</dbReference>
<keyword evidence="2" id="KW-1185">Reference proteome</keyword>
<proteinExistence type="predicted"/>
<protein>
    <recommendedName>
        <fullName evidence="3">Aminopeptidase</fullName>
    </recommendedName>
</protein>
<gene>
    <name evidence="1" type="ordered locus">Rleg2_0805</name>
</gene>
<evidence type="ECO:0008006" key="3">
    <source>
        <dbReference type="Google" id="ProtNLM"/>
    </source>
</evidence>
<sequence>MQAYWAYIPGMTTDAETMIVPNDFPELKSLVWNRDPLRAMPACEAFALYERNWRFVDTRRLTEREMRLIRDLAAAYGNGVLLVS</sequence>